<dbReference type="EMBL" id="RCMI01000890">
    <property type="protein sequence ID" value="KAG2895124.1"/>
    <property type="molecule type" value="Genomic_DNA"/>
</dbReference>
<gene>
    <name evidence="6" type="ORF">PC110_g5975</name>
    <name evidence="1" type="ORF">PC113_g14430</name>
    <name evidence="2" type="ORF">PC115_g17947</name>
    <name evidence="3" type="ORF">PC117_g12876</name>
    <name evidence="4" type="ORF">PC118_g14228</name>
    <name evidence="5" type="ORF">PC129_g12308</name>
</gene>
<reference evidence="6 7" key="1">
    <citation type="submission" date="2018-01" db="EMBL/GenBank/DDBJ databases">
        <title>Draft genome of the strawberry crown rot pathogen Phytophthora cactorum.</title>
        <authorList>
            <person name="Armitage A.D."/>
            <person name="Lysoe E."/>
            <person name="Nellist C.F."/>
            <person name="Harrison R.J."/>
            <person name="Brurberg M.B."/>
        </authorList>
    </citation>
    <scope>NUCLEOTIDE SEQUENCE [LARGE SCALE GENOMIC DNA]</scope>
    <source>
        <strain evidence="6 7">10300</strain>
    </source>
</reference>
<dbReference type="EMBL" id="MJFZ01000104">
    <property type="protein sequence ID" value="RAW37771.1"/>
    <property type="molecule type" value="Genomic_DNA"/>
</dbReference>
<dbReference type="Proteomes" id="UP000774804">
    <property type="component" value="Unassembled WGS sequence"/>
</dbReference>
<dbReference type="EMBL" id="RCMK01000363">
    <property type="protein sequence ID" value="KAG2933405.1"/>
    <property type="molecule type" value="Genomic_DNA"/>
</dbReference>
<dbReference type="AlphaFoldDB" id="A0A329SMG9"/>
<keyword evidence="7" id="KW-1185">Reference proteome</keyword>
<reference evidence="1" key="2">
    <citation type="submission" date="2018-10" db="EMBL/GenBank/DDBJ databases">
        <title>Effector identification in a new, highly contiguous assembly of the strawberry crown rot pathogen Phytophthora cactorum.</title>
        <authorList>
            <person name="Armitage A.D."/>
            <person name="Nellist C.F."/>
            <person name="Bates H."/>
            <person name="Vickerstaff R.J."/>
            <person name="Harrison R.J."/>
        </authorList>
    </citation>
    <scope>NUCLEOTIDE SEQUENCE</scope>
    <source>
        <strain evidence="1">15-7</strain>
        <strain evidence="2">4032</strain>
        <strain evidence="3">4040</strain>
        <strain evidence="4">P415</strain>
        <strain evidence="5">P421</strain>
    </source>
</reference>
<evidence type="ECO:0000313" key="4">
    <source>
        <dbReference type="EMBL" id="KAG2974967.1"/>
    </source>
</evidence>
<accession>A0A329SMG9</accession>
<dbReference type="EMBL" id="RCML01000512">
    <property type="protein sequence ID" value="KAG2974967.1"/>
    <property type="molecule type" value="Genomic_DNA"/>
</dbReference>
<dbReference type="OrthoDB" id="113257at2759"/>
<name>A0A329SMG9_9STRA</name>
<dbReference type="STRING" id="29920.A0A329SMG9"/>
<evidence type="ECO:0000313" key="1">
    <source>
        <dbReference type="EMBL" id="KAG2853122.1"/>
    </source>
</evidence>
<dbReference type="Proteomes" id="UP000697107">
    <property type="component" value="Unassembled WGS sequence"/>
</dbReference>
<dbReference type="Proteomes" id="UP000736787">
    <property type="component" value="Unassembled WGS sequence"/>
</dbReference>
<protein>
    <recommendedName>
        <fullName evidence="8">Polyprotein</fullName>
    </recommendedName>
</protein>
<dbReference type="Proteomes" id="UP000735874">
    <property type="component" value="Unassembled WGS sequence"/>
</dbReference>
<evidence type="ECO:0000313" key="2">
    <source>
        <dbReference type="EMBL" id="KAG2895124.1"/>
    </source>
</evidence>
<evidence type="ECO:0000313" key="6">
    <source>
        <dbReference type="EMBL" id="RAW37771.1"/>
    </source>
</evidence>
<organism evidence="6 7">
    <name type="scientific">Phytophthora cactorum</name>
    <dbReference type="NCBI Taxonomy" id="29920"/>
    <lineage>
        <taxon>Eukaryota</taxon>
        <taxon>Sar</taxon>
        <taxon>Stramenopiles</taxon>
        <taxon>Oomycota</taxon>
        <taxon>Peronosporomycetes</taxon>
        <taxon>Peronosporales</taxon>
        <taxon>Peronosporaceae</taxon>
        <taxon>Phytophthora</taxon>
    </lineage>
</organism>
<dbReference type="VEuPathDB" id="FungiDB:PC110_g5975"/>
<dbReference type="Proteomes" id="UP000251314">
    <property type="component" value="Unassembled WGS sequence"/>
</dbReference>
<evidence type="ECO:0000313" key="7">
    <source>
        <dbReference type="Proteomes" id="UP000251314"/>
    </source>
</evidence>
<proteinExistence type="predicted"/>
<dbReference type="CDD" id="cd09272">
    <property type="entry name" value="RNase_HI_RT_Ty1"/>
    <property type="match status" value="1"/>
</dbReference>
<evidence type="ECO:0000313" key="3">
    <source>
        <dbReference type="EMBL" id="KAG2933405.1"/>
    </source>
</evidence>
<dbReference type="EMBL" id="RCMV01000460">
    <property type="protein sequence ID" value="KAG3216849.1"/>
    <property type="molecule type" value="Genomic_DNA"/>
</dbReference>
<dbReference type="EMBL" id="RCMG01000498">
    <property type="protein sequence ID" value="KAG2853122.1"/>
    <property type="molecule type" value="Genomic_DNA"/>
</dbReference>
<evidence type="ECO:0008006" key="8">
    <source>
        <dbReference type="Google" id="ProtNLM"/>
    </source>
</evidence>
<dbReference type="Proteomes" id="UP000760860">
    <property type="component" value="Unassembled WGS sequence"/>
</dbReference>
<comment type="caution">
    <text evidence="6">The sequence shown here is derived from an EMBL/GenBank/DDBJ whole genome shotgun (WGS) entry which is preliminary data.</text>
</comment>
<sequence length="165" mass="18290">MQCERETSESLEFVTYRDANLTTDKEYWKSATGGFVTVGRMAVGWVYRKQGGVLLSTMVVEYTTASVMGQKLLGIPGMLGEFRGTFMEPMALRVDNQPALKQLDGEKASSKAKHIDIRIKFVVHYTTCGVLKPDYCESKYMPAAVLTKALAAPRLSKLQVLVGLQ</sequence>
<evidence type="ECO:0000313" key="5">
    <source>
        <dbReference type="EMBL" id="KAG3216849.1"/>
    </source>
</evidence>